<gene>
    <name evidence="1" type="ORF">AFUS01_LOCUS18418</name>
</gene>
<name>A0A8J2P3K6_9HEXA</name>
<protein>
    <submittedName>
        <fullName evidence="1">Uncharacterized protein</fullName>
    </submittedName>
</protein>
<proteinExistence type="predicted"/>
<dbReference type="AlphaFoldDB" id="A0A8J2P3K6"/>
<organism evidence="1 2">
    <name type="scientific">Allacma fusca</name>
    <dbReference type="NCBI Taxonomy" id="39272"/>
    <lineage>
        <taxon>Eukaryota</taxon>
        <taxon>Metazoa</taxon>
        <taxon>Ecdysozoa</taxon>
        <taxon>Arthropoda</taxon>
        <taxon>Hexapoda</taxon>
        <taxon>Collembola</taxon>
        <taxon>Symphypleona</taxon>
        <taxon>Sminthuridae</taxon>
        <taxon>Allacma</taxon>
    </lineage>
</organism>
<dbReference type="Proteomes" id="UP000708208">
    <property type="component" value="Unassembled WGS sequence"/>
</dbReference>
<reference evidence="1" key="1">
    <citation type="submission" date="2021-06" db="EMBL/GenBank/DDBJ databases">
        <authorList>
            <person name="Hodson N. C."/>
            <person name="Mongue J. A."/>
            <person name="Jaron S. K."/>
        </authorList>
    </citation>
    <scope>NUCLEOTIDE SEQUENCE</scope>
</reference>
<keyword evidence="2" id="KW-1185">Reference proteome</keyword>
<dbReference type="EMBL" id="CAJVCH010183126">
    <property type="protein sequence ID" value="CAG7729724.1"/>
    <property type="molecule type" value="Genomic_DNA"/>
</dbReference>
<evidence type="ECO:0000313" key="2">
    <source>
        <dbReference type="Proteomes" id="UP000708208"/>
    </source>
</evidence>
<comment type="caution">
    <text evidence="1">The sequence shown here is derived from an EMBL/GenBank/DDBJ whole genome shotgun (WGS) entry which is preliminary data.</text>
</comment>
<feature type="non-terminal residue" evidence="1">
    <location>
        <position position="1"/>
    </location>
</feature>
<evidence type="ECO:0000313" key="1">
    <source>
        <dbReference type="EMBL" id="CAG7729724.1"/>
    </source>
</evidence>
<sequence length="55" mass="6546">VAVHKVLCRCERQISNPRRSRSDESQLNLNLELYARRPNAEYSTVIQKIYIPRNF</sequence>
<accession>A0A8J2P3K6</accession>